<dbReference type="OrthoDB" id="9783862at2"/>
<evidence type="ECO:0000313" key="3">
    <source>
        <dbReference type="EMBL" id="RKP53819.1"/>
    </source>
</evidence>
<dbReference type="InterPro" id="IPR000253">
    <property type="entry name" value="FHA_dom"/>
</dbReference>
<dbReference type="Proteomes" id="UP000282076">
    <property type="component" value="Unassembled WGS sequence"/>
</dbReference>
<dbReference type="SUPFAM" id="SSF49879">
    <property type="entry name" value="SMAD/FHA domain"/>
    <property type="match status" value="1"/>
</dbReference>
<dbReference type="RefSeq" id="WP_120976624.1">
    <property type="nucleotide sequence ID" value="NZ_RBZM01000005.1"/>
</dbReference>
<sequence>METLAVRFEQRRGHFMIVEREPSLTREDLNETQLQMMKRCEIPCLLPLDIEEVDGRVSLRYALSGTRMLSEATRTADWSMSEMMGALCRLGEALEECRLYLLDADRIRLQDEFIFVGEGWNDLKFTYLPVDMPTLRRADDLERLIIRWMMKVKEPEGLTMQAVLRLVASPGFIPISLSRYARQYLSGTSSGREAVSSNDSELSKVPLSASLQDIRRIPETDAESQEIRKNRPWNLFHPDSGDLRPVSEMWGEAPDYSWRGVEDQLSAATVDEELNKPLDISRWRIVIVCISVFASAVSWRFLYLERPGGLLLMLCLCLTLGIGATVAWLWNGVPSRHSGRPEAKLTNMRDDPSWNEGPLPVQGPRFPSIPRMEAVQPPLFQQAEEAAKGALPGETTWVSGSSHETALLNRDRESRADVQYVLMNKMHPNSRIPLSGQSLVIGRSADVAQHVDESTGISRAHVELIRVSDQWKVKDLGSRNGSRLNDKPMAPYELYALQTGDCLTLAVSEYRFQRSDG</sequence>
<name>A0A494XXS2_9BACL</name>
<reference evidence="3 4" key="1">
    <citation type="submission" date="2018-10" db="EMBL/GenBank/DDBJ databases">
        <title>Cohnella sp. M2MS4P-1, whole genome shotgun sequence.</title>
        <authorList>
            <person name="Tuo L."/>
        </authorList>
    </citation>
    <scope>NUCLEOTIDE SEQUENCE [LARGE SCALE GENOMIC DNA]</scope>
    <source>
        <strain evidence="3 4">M2MS4P-1</strain>
    </source>
</reference>
<comment type="caution">
    <text evidence="3">The sequence shown here is derived from an EMBL/GenBank/DDBJ whole genome shotgun (WGS) entry which is preliminary data.</text>
</comment>
<dbReference type="Gene3D" id="2.60.200.20">
    <property type="match status" value="1"/>
</dbReference>
<dbReference type="Pfam" id="PF19909">
    <property type="entry name" value="DUF6382"/>
    <property type="match status" value="1"/>
</dbReference>
<dbReference type="SMART" id="SM00240">
    <property type="entry name" value="FHA"/>
    <property type="match status" value="1"/>
</dbReference>
<dbReference type="EMBL" id="RBZM01000005">
    <property type="protein sequence ID" value="RKP53819.1"/>
    <property type="molecule type" value="Genomic_DNA"/>
</dbReference>
<feature type="transmembrane region" description="Helical" evidence="1">
    <location>
        <begin position="283"/>
        <end position="303"/>
    </location>
</feature>
<evidence type="ECO:0000256" key="1">
    <source>
        <dbReference type="SAM" id="Phobius"/>
    </source>
</evidence>
<keyword evidence="4" id="KW-1185">Reference proteome</keyword>
<protein>
    <submittedName>
        <fullName evidence="3">FHA domain-containing protein</fullName>
    </submittedName>
</protein>
<organism evidence="3 4">
    <name type="scientific">Cohnella endophytica</name>
    <dbReference type="NCBI Taxonomy" id="2419778"/>
    <lineage>
        <taxon>Bacteria</taxon>
        <taxon>Bacillati</taxon>
        <taxon>Bacillota</taxon>
        <taxon>Bacilli</taxon>
        <taxon>Bacillales</taxon>
        <taxon>Paenibacillaceae</taxon>
        <taxon>Cohnella</taxon>
    </lineage>
</organism>
<evidence type="ECO:0000313" key="4">
    <source>
        <dbReference type="Proteomes" id="UP000282076"/>
    </source>
</evidence>
<feature type="domain" description="FHA" evidence="2">
    <location>
        <begin position="439"/>
        <end position="489"/>
    </location>
</feature>
<dbReference type="AlphaFoldDB" id="A0A494XXS2"/>
<keyword evidence="1" id="KW-1133">Transmembrane helix</keyword>
<keyword evidence="1" id="KW-0472">Membrane</keyword>
<evidence type="ECO:0000259" key="2">
    <source>
        <dbReference type="PROSITE" id="PS50006"/>
    </source>
</evidence>
<dbReference type="CDD" id="cd00060">
    <property type="entry name" value="FHA"/>
    <property type="match status" value="1"/>
</dbReference>
<dbReference type="Pfam" id="PF00498">
    <property type="entry name" value="FHA"/>
    <property type="match status" value="1"/>
</dbReference>
<feature type="transmembrane region" description="Helical" evidence="1">
    <location>
        <begin position="310"/>
        <end position="330"/>
    </location>
</feature>
<gene>
    <name evidence="3" type="ORF">D7Z26_10485</name>
</gene>
<accession>A0A494XXS2</accession>
<dbReference type="InterPro" id="IPR045962">
    <property type="entry name" value="DUF6382"/>
</dbReference>
<dbReference type="PROSITE" id="PS50006">
    <property type="entry name" value="FHA_DOMAIN"/>
    <property type="match status" value="1"/>
</dbReference>
<proteinExistence type="predicted"/>
<keyword evidence="1" id="KW-0812">Transmembrane</keyword>
<dbReference type="InterPro" id="IPR008984">
    <property type="entry name" value="SMAD_FHA_dom_sf"/>
</dbReference>